<evidence type="ECO:0000313" key="3">
    <source>
        <dbReference type="Proteomes" id="UP001066276"/>
    </source>
</evidence>
<feature type="compositionally biased region" description="Polar residues" evidence="1">
    <location>
        <begin position="38"/>
        <end position="64"/>
    </location>
</feature>
<feature type="region of interest" description="Disordered" evidence="1">
    <location>
        <begin position="1"/>
        <end position="169"/>
    </location>
</feature>
<name>A0AAV7L885_PLEWA</name>
<evidence type="ECO:0000313" key="2">
    <source>
        <dbReference type="EMBL" id="KAJ1087747.1"/>
    </source>
</evidence>
<dbReference type="AlphaFoldDB" id="A0AAV7L885"/>
<feature type="compositionally biased region" description="Basic and acidic residues" evidence="1">
    <location>
        <begin position="99"/>
        <end position="137"/>
    </location>
</feature>
<feature type="compositionally biased region" description="Basic and acidic residues" evidence="1">
    <location>
        <begin position="153"/>
        <end position="162"/>
    </location>
</feature>
<comment type="caution">
    <text evidence="2">The sequence shown here is derived from an EMBL/GenBank/DDBJ whole genome shotgun (WGS) entry which is preliminary data.</text>
</comment>
<organism evidence="2 3">
    <name type="scientific">Pleurodeles waltl</name>
    <name type="common">Iberian ribbed newt</name>
    <dbReference type="NCBI Taxonomy" id="8319"/>
    <lineage>
        <taxon>Eukaryota</taxon>
        <taxon>Metazoa</taxon>
        <taxon>Chordata</taxon>
        <taxon>Craniata</taxon>
        <taxon>Vertebrata</taxon>
        <taxon>Euteleostomi</taxon>
        <taxon>Amphibia</taxon>
        <taxon>Batrachia</taxon>
        <taxon>Caudata</taxon>
        <taxon>Salamandroidea</taxon>
        <taxon>Salamandridae</taxon>
        <taxon>Pleurodelinae</taxon>
        <taxon>Pleurodeles</taxon>
    </lineage>
</organism>
<keyword evidence="3" id="KW-1185">Reference proteome</keyword>
<evidence type="ECO:0000256" key="1">
    <source>
        <dbReference type="SAM" id="MobiDB-lite"/>
    </source>
</evidence>
<protein>
    <submittedName>
        <fullName evidence="2">Uncharacterized protein</fullName>
    </submittedName>
</protein>
<dbReference type="Proteomes" id="UP001066276">
    <property type="component" value="Chromosome 11"/>
</dbReference>
<sequence length="257" mass="28552">MTIQTLQLAEPTAEVAREPDSVPDSDQDSDSNPESANKLCSLQDRSMPTVNSESNAVDSPSSSALHDPVNFYRVSYATPRPRRDRRLALFPGQRRRRNLPREPDRTEREDGLRLRREEDEHEQNAENAERRETDDGRRHGKGVAPPEITGQLGKEKNGDTRAFRHTPGGTWLTKSPRSQTVYRFPVVVVVASVIGTSSSTLTCLPKKADPDQKLPFLTAACNIAQNMKLPDLLGSETPADCRGSVAEDLVWSLEHEG</sequence>
<reference evidence="2" key="1">
    <citation type="journal article" date="2022" name="bioRxiv">
        <title>Sequencing and chromosome-scale assembly of the giantPleurodeles waltlgenome.</title>
        <authorList>
            <person name="Brown T."/>
            <person name="Elewa A."/>
            <person name="Iarovenko S."/>
            <person name="Subramanian E."/>
            <person name="Araus A.J."/>
            <person name="Petzold A."/>
            <person name="Susuki M."/>
            <person name="Suzuki K.-i.T."/>
            <person name="Hayashi T."/>
            <person name="Toyoda A."/>
            <person name="Oliveira C."/>
            <person name="Osipova E."/>
            <person name="Leigh N.D."/>
            <person name="Simon A."/>
            <person name="Yun M.H."/>
        </authorList>
    </citation>
    <scope>NUCLEOTIDE SEQUENCE</scope>
    <source>
        <strain evidence="2">20211129_DDA</strain>
        <tissue evidence="2">Liver</tissue>
    </source>
</reference>
<gene>
    <name evidence="2" type="ORF">NDU88_000911</name>
</gene>
<feature type="compositionally biased region" description="Acidic residues" evidence="1">
    <location>
        <begin position="21"/>
        <end position="31"/>
    </location>
</feature>
<proteinExistence type="predicted"/>
<accession>A0AAV7L885</accession>
<dbReference type="EMBL" id="JANPWB010000015">
    <property type="protein sequence ID" value="KAJ1087747.1"/>
    <property type="molecule type" value="Genomic_DNA"/>
</dbReference>